<dbReference type="Gene3D" id="3.40.640.10">
    <property type="entry name" value="Type I PLP-dependent aspartate aminotransferase-like (Major domain)"/>
    <property type="match status" value="1"/>
</dbReference>
<evidence type="ECO:0000313" key="13">
    <source>
        <dbReference type="Proteomes" id="UP000663891"/>
    </source>
</evidence>
<evidence type="ECO:0000256" key="6">
    <source>
        <dbReference type="ARBA" id="ARBA00048868"/>
    </source>
</evidence>
<evidence type="ECO:0000256" key="7">
    <source>
        <dbReference type="PIRSR" id="PIRSR602129-50"/>
    </source>
</evidence>
<accession>A0A813XYW2</accession>
<dbReference type="InterPro" id="IPR015421">
    <property type="entry name" value="PyrdxlP-dep_Trfase_major"/>
</dbReference>
<evidence type="ECO:0000256" key="9">
    <source>
        <dbReference type="RuleBase" id="RU361171"/>
    </source>
</evidence>
<comment type="catalytic activity">
    <reaction evidence="6 9">
        <text>L-glutamate + H(+) = 4-aminobutanoate + CO2</text>
        <dbReference type="Rhea" id="RHEA:17785"/>
        <dbReference type="ChEBI" id="CHEBI:15378"/>
        <dbReference type="ChEBI" id="CHEBI:16526"/>
        <dbReference type="ChEBI" id="CHEBI:29985"/>
        <dbReference type="ChEBI" id="CHEBI:59888"/>
        <dbReference type="EC" id="4.1.1.15"/>
    </reaction>
</comment>
<protein>
    <recommendedName>
        <fullName evidence="3 9">Glutamate decarboxylase</fullName>
        <ecNumber evidence="3 9">4.1.1.15</ecNumber>
    </recommendedName>
</protein>
<dbReference type="EC" id="4.1.1.15" evidence="3 9"/>
<dbReference type="PANTHER" id="PTHR43321:SF3">
    <property type="entry name" value="GLUTAMATE DECARBOXYLASE"/>
    <property type="match status" value="1"/>
</dbReference>
<keyword evidence="9" id="KW-0210">Decarboxylase</keyword>
<comment type="similarity">
    <text evidence="2 8">Belongs to the group II decarboxylase family.</text>
</comment>
<dbReference type="GO" id="GO:0005829">
    <property type="term" value="C:cytosol"/>
    <property type="evidence" value="ECO:0007669"/>
    <property type="project" value="TreeGrafter"/>
</dbReference>
<evidence type="ECO:0000256" key="3">
    <source>
        <dbReference type="ARBA" id="ARBA00012421"/>
    </source>
</evidence>
<evidence type="ECO:0000256" key="5">
    <source>
        <dbReference type="ARBA" id="ARBA00023239"/>
    </source>
</evidence>
<evidence type="ECO:0000256" key="8">
    <source>
        <dbReference type="RuleBase" id="RU000382"/>
    </source>
</evidence>
<dbReference type="FunFam" id="3.40.640.10:FF:000017">
    <property type="entry name" value="Glutamate decarboxylase"/>
    <property type="match status" value="1"/>
</dbReference>
<evidence type="ECO:0000313" key="12">
    <source>
        <dbReference type="EMBL" id="CAF3643032.1"/>
    </source>
</evidence>
<evidence type="ECO:0000256" key="2">
    <source>
        <dbReference type="ARBA" id="ARBA00009533"/>
    </source>
</evidence>
<proteinExistence type="inferred from homology"/>
<feature type="compositionally biased region" description="Polar residues" evidence="10">
    <location>
        <begin position="499"/>
        <end position="508"/>
    </location>
</feature>
<dbReference type="PANTHER" id="PTHR43321">
    <property type="entry name" value="GLUTAMATE DECARBOXYLASE"/>
    <property type="match status" value="1"/>
</dbReference>
<dbReference type="SUPFAM" id="SSF53383">
    <property type="entry name" value="PLP-dependent transferases"/>
    <property type="match status" value="1"/>
</dbReference>
<dbReference type="InterPro" id="IPR010107">
    <property type="entry name" value="Glutamate_decarboxylase"/>
</dbReference>
<evidence type="ECO:0000313" key="11">
    <source>
        <dbReference type="EMBL" id="CAF0877846.1"/>
    </source>
</evidence>
<comment type="cofactor">
    <cofactor evidence="1 7 8">
        <name>pyridoxal 5'-phosphate</name>
        <dbReference type="ChEBI" id="CHEBI:597326"/>
    </cofactor>
</comment>
<feature type="compositionally biased region" description="Basic residues" evidence="10">
    <location>
        <begin position="511"/>
        <end position="523"/>
    </location>
</feature>
<feature type="region of interest" description="Disordered" evidence="10">
    <location>
        <begin position="498"/>
        <end position="523"/>
    </location>
</feature>
<keyword evidence="4 7" id="KW-0663">Pyridoxal phosphate</keyword>
<dbReference type="Proteomes" id="UP000663881">
    <property type="component" value="Unassembled WGS sequence"/>
</dbReference>
<reference evidence="11" key="1">
    <citation type="submission" date="2021-02" db="EMBL/GenBank/DDBJ databases">
        <authorList>
            <person name="Nowell W R."/>
        </authorList>
    </citation>
    <scope>NUCLEOTIDE SEQUENCE</scope>
</reference>
<dbReference type="EMBL" id="CAJOAY010000360">
    <property type="protein sequence ID" value="CAF3643032.1"/>
    <property type="molecule type" value="Genomic_DNA"/>
</dbReference>
<gene>
    <name evidence="12" type="ORF">OKA104_LOCUS8762</name>
    <name evidence="11" type="ORF">VCS650_LOCUS8079</name>
</gene>
<sequence>MSLSHHVSSQSDKATVSSLSRYVEENNEVPKFKMAQEPMSEKAASSIIRSELRLDGNPDLNLASFVTTEIDDECRNLMIENLNKNLVDTSQYVHSSELQDRCINILANLFHAPPNDQGGAVGTATVGSSEAIMLGGLALKWAWRIKQAEKQKKKPEEITTRCNLIFSAAVHVSVLKLCRYFDIEARIIPLEHDNYILNIDQVIAKCDENTCGVLAILGTTLTGEFEDIKRLNTALLKLKDEKDLDIPIHVDGASGAMVAPFVFPEVEWDFRLEQVRSINTSGHKYGLVLPGLGWVIWRRKEDLPEDLIFHVNYLGVDEPTFNLNFSRSAANVIAQYYQFLRLGVDGYERIMQLSVDNAKYVAESLTAMDEELFIIHSQHDKPSLPMVAFSINPAKKLTFNETTFVKCLKECGWIIPAYTLAANANDITVCRIVVRETFTRNIASILIEDIRLTLLRLADEHGHEDLVNSLKAAHNNKHHHRRSTQHRQKIDIGVRSNKHITGNQNGNNKVEKKHKHPTVHTIC</sequence>
<dbReference type="GO" id="GO:0030170">
    <property type="term" value="F:pyridoxal phosphate binding"/>
    <property type="evidence" value="ECO:0007669"/>
    <property type="project" value="InterPro"/>
</dbReference>
<evidence type="ECO:0000256" key="4">
    <source>
        <dbReference type="ARBA" id="ARBA00022898"/>
    </source>
</evidence>
<dbReference type="AlphaFoldDB" id="A0A813XYW2"/>
<dbReference type="InterPro" id="IPR002129">
    <property type="entry name" value="PyrdxlP-dep_de-COase"/>
</dbReference>
<dbReference type="EMBL" id="CAJNON010000053">
    <property type="protein sequence ID" value="CAF0877846.1"/>
    <property type="molecule type" value="Genomic_DNA"/>
</dbReference>
<organism evidence="11 13">
    <name type="scientific">Adineta steineri</name>
    <dbReference type="NCBI Taxonomy" id="433720"/>
    <lineage>
        <taxon>Eukaryota</taxon>
        <taxon>Metazoa</taxon>
        <taxon>Spiralia</taxon>
        <taxon>Gnathifera</taxon>
        <taxon>Rotifera</taxon>
        <taxon>Eurotatoria</taxon>
        <taxon>Bdelloidea</taxon>
        <taxon>Adinetida</taxon>
        <taxon>Adinetidae</taxon>
        <taxon>Adineta</taxon>
    </lineage>
</organism>
<dbReference type="Gene3D" id="4.10.280.50">
    <property type="match status" value="1"/>
</dbReference>
<dbReference type="OrthoDB" id="5152799at2759"/>
<evidence type="ECO:0000256" key="10">
    <source>
        <dbReference type="SAM" id="MobiDB-lite"/>
    </source>
</evidence>
<dbReference type="GO" id="GO:0004351">
    <property type="term" value="F:glutamate decarboxylase activity"/>
    <property type="evidence" value="ECO:0007669"/>
    <property type="project" value="UniProtKB-EC"/>
</dbReference>
<dbReference type="Gene3D" id="3.90.1150.160">
    <property type="match status" value="1"/>
</dbReference>
<dbReference type="InterPro" id="IPR015424">
    <property type="entry name" value="PyrdxlP-dep_Trfase"/>
</dbReference>
<comment type="caution">
    <text evidence="11">The sequence shown here is derived from an EMBL/GenBank/DDBJ whole genome shotgun (WGS) entry which is preliminary data.</text>
</comment>
<dbReference type="Proteomes" id="UP000663891">
    <property type="component" value="Unassembled WGS sequence"/>
</dbReference>
<dbReference type="NCBIfam" id="TIGR01788">
    <property type="entry name" value="Glu-decarb-GAD"/>
    <property type="match status" value="1"/>
</dbReference>
<dbReference type="Pfam" id="PF00282">
    <property type="entry name" value="Pyridoxal_deC"/>
    <property type="match status" value="1"/>
</dbReference>
<name>A0A813XYW2_9BILA</name>
<evidence type="ECO:0000256" key="1">
    <source>
        <dbReference type="ARBA" id="ARBA00001933"/>
    </source>
</evidence>
<keyword evidence="5 8" id="KW-0456">Lyase</keyword>
<feature type="modified residue" description="N6-(pyridoxal phosphate)lysine" evidence="7">
    <location>
        <position position="284"/>
    </location>
</feature>
<dbReference type="GO" id="GO:0006538">
    <property type="term" value="P:L-glutamate catabolic process"/>
    <property type="evidence" value="ECO:0007669"/>
    <property type="project" value="TreeGrafter"/>
</dbReference>